<name>A0A7S8C5P3_9HYPH</name>
<evidence type="ECO:0000313" key="1">
    <source>
        <dbReference type="EMBL" id="QPC43880.1"/>
    </source>
</evidence>
<accession>A0A7S8C5P3</accession>
<dbReference type="AlphaFoldDB" id="A0A7S8C5P3"/>
<dbReference type="KEGG" id="kmn:HW532_15000"/>
<protein>
    <submittedName>
        <fullName evidence="1">Uncharacterized protein</fullName>
    </submittedName>
</protein>
<sequence length="285" mass="33481">MATVLNLFRRADGIQPTGVHAYFDKVTVWLKRPVNDSERTWLEGQCGSGGLHVQEGPAHFNPALVQRLQLRQPTREALEWLAKRNDVHLNLVEWGLDWVFNNEGDRDEAWAFLCRYHVKSHHRQQGVRFVAGNTRYTGPRRAPQVFVCYRDLPCRVTGELYCVHLEWRIKGAQTLRRLDLDSIDRVLRKGHRGFWLNQLTFYELVHDDLGRRYHNWALRHRQHRPIYRPCIAEWPNGFRYYLDRRAGGTLARALGSTQAVVDEYGSRFNIRRSLFSIDIGRLLPE</sequence>
<dbReference type="EMBL" id="CP058214">
    <property type="protein sequence ID" value="QPC43880.1"/>
    <property type="molecule type" value="Genomic_DNA"/>
</dbReference>
<dbReference type="Proteomes" id="UP000593594">
    <property type="component" value="Chromosome"/>
</dbReference>
<reference evidence="1 2" key="1">
    <citation type="submission" date="2020-06" db="EMBL/GenBank/DDBJ databases">
        <title>Genome sequence of 2 isolates from Red Sea Mangroves.</title>
        <authorList>
            <person name="Sefrji F."/>
            <person name="Michoud G."/>
            <person name="Merlino G."/>
            <person name="Daffonchio D."/>
        </authorList>
    </citation>
    <scope>NUCLEOTIDE SEQUENCE [LARGE SCALE GENOMIC DNA]</scope>
    <source>
        <strain evidence="1 2">R1DC25</strain>
    </source>
</reference>
<dbReference type="RefSeq" id="WP_213161243.1">
    <property type="nucleotide sequence ID" value="NZ_CP058214.1"/>
</dbReference>
<gene>
    <name evidence="1" type="ORF">HW532_15000</name>
</gene>
<evidence type="ECO:0000313" key="2">
    <source>
        <dbReference type="Proteomes" id="UP000593594"/>
    </source>
</evidence>
<organism evidence="1 2">
    <name type="scientific">Kaustia mangrovi</name>
    <dbReference type="NCBI Taxonomy" id="2593653"/>
    <lineage>
        <taxon>Bacteria</taxon>
        <taxon>Pseudomonadati</taxon>
        <taxon>Pseudomonadota</taxon>
        <taxon>Alphaproteobacteria</taxon>
        <taxon>Hyphomicrobiales</taxon>
        <taxon>Parvibaculaceae</taxon>
        <taxon>Kaustia</taxon>
    </lineage>
</organism>
<proteinExistence type="predicted"/>
<keyword evidence="2" id="KW-1185">Reference proteome</keyword>